<dbReference type="Gene3D" id="2.40.170.20">
    <property type="entry name" value="TonB-dependent receptor, beta-barrel domain"/>
    <property type="match status" value="1"/>
</dbReference>
<accession>A0AA37Q844</accession>
<evidence type="ECO:0000256" key="7">
    <source>
        <dbReference type="ARBA" id="ARBA00022729"/>
    </source>
</evidence>
<dbReference type="InterPro" id="IPR036942">
    <property type="entry name" value="Beta-barrel_TonB_sf"/>
</dbReference>
<keyword evidence="3 14" id="KW-0813">Transport</keyword>
<dbReference type="Pfam" id="PF07715">
    <property type="entry name" value="Plug"/>
    <property type="match status" value="1"/>
</dbReference>
<dbReference type="GO" id="GO:0015891">
    <property type="term" value="P:siderophore transport"/>
    <property type="evidence" value="ECO:0007669"/>
    <property type="project" value="InterPro"/>
</dbReference>
<feature type="region of interest" description="Disordered" evidence="16">
    <location>
        <begin position="634"/>
        <end position="654"/>
    </location>
</feature>
<evidence type="ECO:0000256" key="11">
    <source>
        <dbReference type="ARBA" id="ARBA00023136"/>
    </source>
</evidence>
<keyword evidence="7 17" id="KW-0732">Signal</keyword>
<keyword evidence="9" id="KW-0406">Ion transport</keyword>
<keyword evidence="4 14" id="KW-1134">Transmembrane beta strand</keyword>
<keyword evidence="11 14" id="KW-0472">Membrane</keyword>
<sequence length="797" mass="84616">MRTLVVCGLCCAAGLTTALPAALRAAPSVLQGPQAAVADTAATVRLDIPVQPLADALAALARQTGLRLKVEAPLAGLRAGPVVGTMTPAEGLRRLLAGSGLAVRFADAGSAIVVAAGAAPVAGKADGYALGRVLVTGEAARRRGYVASRTRTATKTDTPLRDTPQAVTVVSRDLIADQAMQGMQDLARYVPGVTMGQGEGHRDAPTIRGNSSTADFFVDGVRDDAQYFRDLYNVERVEALKGANAMIFGRGGGGGVINRVSKEAQWAPTRALTLTGGAFDQRRGAVDVGQGFGTAVAARVNGMYERAGGFRDRADLTRFGVNPTLALTAGARTVVRLGYEWFGDDRNVDRGVPSFRGAPSGGDPTTFFGNPDSSYSALRVHAGTMTVDHEAGRGVTVRNRTRWARYDKFYQNVFPGAVNAAGTQVALSAYANATDRANLFNQTDVTWAVSTGRVRHTLLAGAELGRQASDNYRETGYFGGTATSTSVPFASPTVSIPVTFRQSATDADNRATTTVASAYVQDQVALTSQLQAVVGLRAERFDIRFQNHRNGQTLRRDDRMLSPRAGLVYKPMEPVSVYGSYGVSFLPSSGDQFSSLTATTQTLEPERFRNRELGAKWDVNRDLALTGAIFRLDRTNTSAPDPTDPTRTVQTGSQRTTGWELGLTGQLTDRWQVAGGYAAQRAEIVSTTAAAKAGQTVALVPRETFSLWNRVRVAPILSAGLGVVQQAKMYAAIDNAVTLPGFTRVDGALFLSLGAHARAQLNVENLLDARYYATSHGNNNIMPGAPRTLRLTLSTGF</sequence>
<keyword evidence="20" id="KW-1185">Reference proteome</keyword>
<evidence type="ECO:0000256" key="12">
    <source>
        <dbReference type="ARBA" id="ARBA00023170"/>
    </source>
</evidence>
<keyword evidence="5" id="KW-0410">Iron transport</keyword>
<dbReference type="PANTHER" id="PTHR32552:SF68">
    <property type="entry name" value="FERRICHROME OUTER MEMBRANE TRANSPORTER_PHAGE RECEPTOR"/>
    <property type="match status" value="1"/>
</dbReference>
<evidence type="ECO:0000256" key="13">
    <source>
        <dbReference type="ARBA" id="ARBA00023237"/>
    </source>
</evidence>
<evidence type="ECO:0000256" key="1">
    <source>
        <dbReference type="ARBA" id="ARBA00004571"/>
    </source>
</evidence>
<dbReference type="Gene3D" id="3.55.50.30">
    <property type="match status" value="1"/>
</dbReference>
<evidence type="ECO:0000256" key="14">
    <source>
        <dbReference type="PROSITE-ProRule" id="PRU01360"/>
    </source>
</evidence>
<dbReference type="PANTHER" id="PTHR32552">
    <property type="entry name" value="FERRICHROME IRON RECEPTOR-RELATED"/>
    <property type="match status" value="1"/>
</dbReference>
<evidence type="ECO:0000259" key="18">
    <source>
        <dbReference type="SMART" id="SM00965"/>
    </source>
</evidence>
<dbReference type="InterPro" id="IPR011662">
    <property type="entry name" value="Secretin/TonB_short_N"/>
</dbReference>
<evidence type="ECO:0000256" key="16">
    <source>
        <dbReference type="SAM" id="MobiDB-lite"/>
    </source>
</evidence>
<keyword evidence="10 15" id="KW-0798">TonB box</keyword>
<keyword evidence="13 14" id="KW-0998">Cell outer membrane</keyword>
<evidence type="ECO:0000256" key="5">
    <source>
        <dbReference type="ARBA" id="ARBA00022496"/>
    </source>
</evidence>
<dbReference type="InterPro" id="IPR039426">
    <property type="entry name" value="TonB-dep_rcpt-like"/>
</dbReference>
<dbReference type="GO" id="GO:0038023">
    <property type="term" value="F:signaling receptor activity"/>
    <property type="evidence" value="ECO:0007669"/>
    <property type="project" value="InterPro"/>
</dbReference>
<dbReference type="Gene3D" id="2.170.130.10">
    <property type="entry name" value="TonB-dependent receptor, plug domain"/>
    <property type="match status" value="1"/>
</dbReference>
<comment type="similarity">
    <text evidence="2 14 15">Belongs to the TonB-dependent receptor family.</text>
</comment>
<comment type="caution">
    <text evidence="19">The sequence shown here is derived from an EMBL/GenBank/DDBJ whole genome shotgun (WGS) entry which is preliminary data.</text>
</comment>
<gene>
    <name evidence="19" type="primary">bfrE_1</name>
    <name evidence="19" type="ORF">rosag_45270</name>
</gene>
<dbReference type="InterPro" id="IPR012910">
    <property type="entry name" value="Plug_dom"/>
</dbReference>
<evidence type="ECO:0000313" key="19">
    <source>
        <dbReference type="EMBL" id="GLC28014.1"/>
    </source>
</evidence>
<evidence type="ECO:0000256" key="3">
    <source>
        <dbReference type="ARBA" id="ARBA00022448"/>
    </source>
</evidence>
<feature type="chain" id="PRO_5041378077" evidence="17">
    <location>
        <begin position="19"/>
        <end position="797"/>
    </location>
</feature>
<keyword evidence="12" id="KW-0675">Receptor</keyword>
<evidence type="ECO:0000256" key="4">
    <source>
        <dbReference type="ARBA" id="ARBA00022452"/>
    </source>
</evidence>
<dbReference type="InterPro" id="IPR037066">
    <property type="entry name" value="Plug_dom_sf"/>
</dbReference>
<evidence type="ECO:0000313" key="20">
    <source>
        <dbReference type="Proteomes" id="UP001161325"/>
    </source>
</evidence>
<dbReference type="PROSITE" id="PS01156">
    <property type="entry name" value="TONB_DEPENDENT_REC_2"/>
    <property type="match status" value="1"/>
</dbReference>
<proteinExistence type="inferred from homology"/>
<comment type="subcellular location">
    <subcellularLocation>
        <location evidence="1 14">Cell outer membrane</location>
        <topology evidence="1 14">Multi-pass membrane protein</topology>
    </subcellularLocation>
</comment>
<evidence type="ECO:0000256" key="10">
    <source>
        <dbReference type="ARBA" id="ARBA00023077"/>
    </source>
</evidence>
<feature type="signal peptide" evidence="17">
    <location>
        <begin position="1"/>
        <end position="18"/>
    </location>
</feature>
<dbReference type="GO" id="GO:0009279">
    <property type="term" value="C:cell outer membrane"/>
    <property type="evidence" value="ECO:0007669"/>
    <property type="project" value="UniProtKB-SubCell"/>
</dbReference>
<dbReference type="CDD" id="cd01347">
    <property type="entry name" value="ligand_gated_channel"/>
    <property type="match status" value="1"/>
</dbReference>
<keyword evidence="8" id="KW-0408">Iron</keyword>
<evidence type="ECO:0000256" key="8">
    <source>
        <dbReference type="ARBA" id="ARBA00023004"/>
    </source>
</evidence>
<dbReference type="Proteomes" id="UP001161325">
    <property type="component" value="Unassembled WGS sequence"/>
</dbReference>
<evidence type="ECO:0000256" key="6">
    <source>
        <dbReference type="ARBA" id="ARBA00022692"/>
    </source>
</evidence>
<dbReference type="InterPro" id="IPR010917">
    <property type="entry name" value="TonB_rcpt_CS"/>
</dbReference>
<evidence type="ECO:0000256" key="17">
    <source>
        <dbReference type="SAM" id="SignalP"/>
    </source>
</evidence>
<protein>
    <submittedName>
        <fullName evidence="19">Ligand-gated channel</fullName>
    </submittedName>
</protein>
<dbReference type="Pfam" id="PF00593">
    <property type="entry name" value="TonB_dep_Rec_b-barrel"/>
    <property type="match status" value="1"/>
</dbReference>
<dbReference type="RefSeq" id="WP_284352440.1">
    <property type="nucleotide sequence ID" value="NZ_BRXS01000007.1"/>
</dbReference>
<dbReference type="InterPro" id="IPR010105">
    <property type="entry name" value="TonB_sidphr_rcpt"/>
</dbReference>
<dbReference type="SMART" id="SM00965">
    <property type="entry name" value="STN"/>
    <property type="match status" value="1"/>
</dbReference>
<dbReference type="NCBIfam" id="TIGR01783">
    <property type="entry name" value="TonB-siderophor"/>
    <property type="match status" value="1"/>
</dbReference>
<dbReference type="EMBL" id="BRXS01000007">
    <property type="protein sequence ID" value="GLC28014.1"/>
    <property type="molecule type" value="Genomic_DNA"/>
</dbReference>
<keyword evidence="6 14" id="KW-0812">Transmembrane</keyword>
<reference evidence="19" key="1">
    <citation type="submission" date="2022-08" db="EMBL/GenBank/DDBJ databases">
        <title>Draft genome sequencing of Roseisolibacter agri AW1220.</title>
        <authorList>
            <person name="Tobiishi Y."/>
            <person name="Tonouchi A."/>
        </authorList>
    </citation>
    <scope>NUCLEOTIDE SEQUENCE</scope>
    <source>
        <strain evidence="19">AW1220</strain>
    </source>
</reference>
<dbReference type="GO" id="GO:0015344">
    <property type="term" value="F:siderophore uptake transmembrane transporter activity"/>
    <property type="evidence" value="ECO:0007669"/>
    <property type="project" value="TreeGrafter"/>
</dbReference>
<evidence type="ECO:0000256" key="2">
    <source>
        <dbReference type="ARBA" id="ARBA00009810"/>
    </source>
</evidence>
<dbReference type="AlphaFoldDB" id="A0AA37Q844"/>
<dbReference type="SUPFAM" id="SSF56935">
    <property type="entry name" value="Porins"/>
    <property type="match status" value="1"/>
</dbReference>
<evidence type="ECO:0000256" key="9">
    <source>
        <dbReference type="ARBA" id="ARBA00023065"/>
    </source>
</evidence>
<dbReference type="PROSITE" id="PS52016">
    <property type="entry name" value="TONB_DEPENDENT_REC_3"/>
    <property type="match status" value="1"/>
</dbReference>
<feature type="compositionally biased region" description="Polar residues" evidence="16">
    <location>
        <begin position="635"/>
        <end position="654"/>
    </location>
</feature>
<dbReference type="InterPro" id="IPR000531">
    <property type="entry name" value="Beta-barrel_TonB"/>
</dbReference>
<evidence type="ECO:0000256" key="15">
    <source>
        <dbReference type="RuleBase" id="RU003357"/>
    </source>
</evidence>
<name>A0AA37Q844_9BACT</name>
<feature type="domain" description="Secretin/TonB short N-terminal" evidence="18">
    <location>
        <begin position="66"/>
        <end position="116"/>
    </location>
</feature>
<organism evidence="19 20">
    <name type="scientific">Roseisolibacter agri</name>
    <dbReference type="NCBI Taxonomy" id="2014610"/>
    <lineage>
        <taxon>Bacteria</taxon>
        <taxon>Pseudomonadati</taxon>
        <taxon>Gemmatimonadota</taxon>
        <taxon>Gemmatimonadia</taxon>
        <taxon>Gemmatimonadales</taxon>
        <taxon>Gemmatimonadaceae</taxon>
        <taxon>Roseisolibacter</taxon>
    </lineage>
</organism>